<evidence type="ECO:0000256" key="14">
    <source>
        <dbReference type="ARBA" id="ARBA00038895"/>
    </source>
</evidence>
<evidence type="ECO:0000256" key="19">
    <source>
        <dbReference type="SAM" id="Phobius"/>
    </source>
</evidence>
<dbReference type="PANTHER" id="PTHR11802:SF190">
    <property type="entry name" value="PHEROMONE-PROCESSING CARBOXYPEPTIDASE KEX1"/>
    <property type="match status" value="1"/>
</dbReference>
<evidence type="ECO:0000256" key="12">
    <source>
        <dbReference type="ARBA" id="ARBA00023136"/>
    </source>
</evidence>
<evidence type="ECO:0000313" key="21">
    <source>
        <dbReference type="Proteomes" id="UP000383932"/>
    </source>
</evidence>
<dbReference type="PRINTS" id="PR00724">
    <property type="entry name" value="CRBOXYPTASEC"/>
</dbReference>
<evidence type="ECO:0000256" key="16">
    <source>
        <dbReference type="ARBA" id="ARBA00040628"/>
    </source>
</evidence>
<comment type="similarity">
    <text evidence="3">Belongs to the peptidase S10 family.</text>
</comment>
<evidence type="ECO:0000256" key="8">
    <source>
        <dbReference type="ARBA" id="ARBA00022729"/>
    </source>
</evidence>
<dbReference type="AlphaFoldDB" id="A0A5N5QLU8"/>
<evidence type="ECO:0000256" key="1">
    <source>
        <dbReference type="ARBA" id="ARBA00001003"/>
    </source>
</evidence>
<dbReference type="GO" id="GO:0005802">
    <property type="term" value="C:trans-Golgi network"/>
    <property type="evidence" value="ECO:0007669"/>
    <property type="project" value="TreeGrafter"/>
</dbReference>
<feature type="compositionally biased region" description="Basic and acidic residues" evidence="18">
    <location>
        <begin position="626"/>
        <end position="641"/>
    </location>
</feature>
<dbReference type="EC" id="3.4.16.6" evidence="14"/>
<dbReference type="SUPFAM" id="SSF53474">
    <property type="entry name" value="alpha/beta-Hydrolases"/>
    <property type="match status" value="1"/>
</dbReference>
<organism evidence="20 21">
    <name type="scientific">Ceratobasidium theobromae</name>
    <dbReference type="NCBI Taxonomy" id="1582974"/>
    <lineage>
        <taxon>Eukaryota</taxon>
        <taxon>Fungi</taxon>
        <taxon>Dikarya</taxon>
        <taxon>Basidiomycota</taxon>
        <taxon>Agaricomycotina</taxon>
        <taxon>Agaricomycetes</taxon>
        <taxon>Cantharellales</taxon>
        <taxon>Ceratobasidiaceae</taxon>
        <taxon>Ceratobasidium</taxon>
    </lineage>
</organism>
<keyword evidence="7" id="KW-0053">Apoptosis</keyword>
<evidence type="ECO:0000256" key="17">
    <source>
        <dbReference type="ARBA" id="ARBA00042717"/>
    </source>
</evidence>
<evidence type="ECO:0000313" key="20">
    <source>
        <dbReference type="EMBL" id="KAB5592762.1"/>
    </source>
</evidence>
<keyword evidence="10 19" id="KW-1133">Transmembrane helix</keyword>
<keyword evidence="12 19" id="KW-0472">Membrane</keyword>
<protein>
    <recommendedName>
        <fullName evidence="16">Pheromone-processing carboxypeptidase KEX1</fullName>
        <ecNumber evidence="14">3.4.16.6</ecNumber>
    </recommendedName>
    <alternativeName>
        <fullName evidence="17">Carboxypeptidase D</fullName>
    </alternativeName>
    <alternativeName>
        <fullName evidence="15">Pheromone-processing carboxypeptidase kex1</fullName>
    </alternativeName>
</protein>
<reference evidence="20 21" key="1">
    <citation type="journal article" date="2019" name="Fungal Biol. Biotechnol.">
        <title>Draft genome sequence of fastidious pathogen Ceratobasidium theobromae, which causes vascular-streak dieback in Theobroma cacao.</title>
        <authorList>
            <person name="Ali S.S."/>
            <person name="Asman A."/>
            <person name="Shao J."/>
            <person name="Firmansyah A.P."/>
            <person name="Susilo A.W."/>
            <person name="Rosmana A."/>
            <person name="McMahon P."/>
            <person name="Junaid M."/>
            <person name="Guest D."/>
            <person name="Kheng T.Y."/>
            <person name="Meinhardt L.W."/>
            <person name="Bailey B.A."/>
        </authorList>
    </citation>
    <scope>NUCLEOTIDE SEQUENCE [LARGE SCALE GENOMIC DNA]</scope>
    <source>
        <strain evidence="20 21">CT2</strain>
    </source>
</reference>
<gene>
    <name evidence="20" type="ORF">CTheo_3830</name>
</gene>
<evidence type="ECO:0000256" key="5">
    <source>
        <dbReference type="ARBA" id="ARBA00022670"/>
    </source>
</evidence>
<keyword evidence="13" id="KW-0325">Glycoprotein</keyword>
<evidence type="ECO:0000256" key="18">
    <source>
        <dbReference type="SAM" id="MobiDB-lite"/>
    </source>
</evidence>
<evidence type="ECO:0000256" key="3">
    <source>
        <dbReference type="ARBA" id="ARBA00009431"/>
    </source>
</evidence>
<proteinExistence type="inferred from homology"/>
<dbReference type="GO" id="GO:0006915">
    <property type="term" value="P:apoptotic process"/>
    <property type="evidence" value="ECO:0007669"/>
    <property type="project" value="UniProtKB-KW"/>
</dbReference>
<feature type="region of interest" description="Disordered" evidence="18">
    <location>
        <begin position="618"/>
        <end position="663"/>
    </location>
</feature>
<evidence type="ECO:0000256" key="4">
    <source>
        <dbReference type="ARBA" id="ARBA00022645"/>
    </source>
</evidence>
<comment type="caution">
    <text evidence="20">The sequence shown here is derived from an EMBL/GenBank/DDBJ whole genome shotgun (WGS) entry which is preliminary data.</text>
</comment>
<dbReference type="InterPro" id="IPR029058">
    <property type="entry name" value="AB_hydrolase_fold"/>
</dbReference>
<dbReference type="Pfam" id="PF00450">
    <property type="entry name" value="Peptidase_S10"/>
    <property type="match status" value="1"/>
</dbReference>
<feature type="region of interest" description="Disordered" evidence="18">
    <location>
        <begin position="538"/>
        <end position="558"/>
    </location>
</feature>
<keyword evidence="4 20" id="KW-0121">Carboxypeptidase</keyword>
<keyword evidence="21" id="KW-1185">Reference proteome</keyword>
<keyword evidence="6 19" id="KW-0812">Transmembrane</keyword>
<comment type="catalytic activity">
    <reaction evidence="1">
        <text>Preferential release of a C-terminal arginine or lysine residue.</text>
        <dbReference type="EC" id="3.4.16.6"/>
    </reaction>
</comment>
<name>A0A5N5QLU8_9AGAM</name>
<comment type="subcellular location">
    <subcellularLocation>
        <location evidence="2">Golgi apparatus</location>
        <location evidence="2">trans-Golgi network membrane</location>
        <topology evidence="2">Single-pass type I membrane protein</topology>
    </subcellularLocation>
</comment>
<feature type="transmembrane region" description="Helical" evidence="19">
    <location>
        <begin position="567"/>
        <end position="591"/>
    </location>
</feature>
<accession>A0A5N5QLU8</accession>
<evidence type="ECO:0000256" key="10">
    <source>
        <dbReference type="ARBA" id="ARBA00022989"/>
    </source>
</evidence>
<dbReference type="EMBL" id="SSOP01000055">
    <property type="protein sequence ID" value="KAB5592762.1"/>
    <property type="molecule type" value="Genomic_DNA"/>
</dbReference>
<evidence type="ECO:0000256" key="6">
    <source>
        <dbReference type="ARBA" id="ARBA00022692"/>
    </source>
</evidence>
<dbReference type="GO" id="GO:0006508">
    <property type="term" value="P:proteolysis"/>
    <property type="evidence" value="ECO:0007669"/>
    <property type="project" value="UniProtKB-KW"/>
</dbReference>
<dbReference type="Proteomes" id="UP000383932">
    <property type="component" value="Unassembled WGS sequence"/>
</dbReference>
<evidence type="ECO:0000256" key="11">
    <source>
        <dbReference type="ARBA" id="ARBA00023034"/>
    </source>
</evidence>
<sequence length="663" mass="72444">MTITFFNRTSGGASGLYCRSFPFSANPEQTRRLPPQHPIDNDMRLGISLTALGIVGRVLAAPTPPTAASFYIKHLPDLNPQHSEDHPLHVYAGHLESDPKAPTAEHSKDVTAHLYFVYVKARRTADRERVIFWFNGGPGCSSFDGLMMETGPWRVDGKGGLKLVENGWEEYTHMVYIDQPPGTGFSYTSTDKYLHELDEAKLEEMDTYLAGESFAGQYIPYIADALLKTSSSSAPLRGLAIGNGWMDGRYQYPAYIDFAVEKGLIKHGSKEFEKVDKQMSRCWKALNATTPSGKDGVNVGDCEGVLNSVTNALTTSVNGKEMCLNVYDIRLSDEFPACGMNWPPDLKEVNTYLRRKDVISALHATAKAEAWTECAGSVSQTFNTKTSPSSVTLLPGLLERGVRIMLFNGDQDFICNYLGTERLIDALSWSGGKGMGNSTTLGWSVNGTEAGWWRESRNLTYVKVIILPNTRRTPHLTTFDPVLQVAGASHMVPYDVPLAAHDMILRFMEVDFKKLAGGSGLLVQSSVGGVAKPISGVIDGASNSSSGNTGGSGKTTTPEQDKAMWEAYYNAGSAALILVLILVFIGLFLFWRSRRGRAQGRVNLPTEQDHEERIPLSTSVGGAGISREDVTHRDGRGRSTEGEAIFDVGDDSGSEDGGDRHRR</sequence>
<evidence type="ECO:0000256" key="2">
    <source>
        <dbReference type="ARBA" id="ARBA00004393"/>
    </source>
</evidence>
<dbReference type="OrthoDB" id="443318at2759"/>
<keyword evidence="5" id="KW-0645">Protease</keyword>
<keyword evidence="8" id="KW-0732">Signal</keyword>
<evidence type="ECO:0000256" key="13">
    <source>
        <dbReference type="ARBA" id="ARBA00023180"/>
    </source>
</evidence>
<keyword evidence="11" id="KW-0333">Golgi apparatus</keyword>
<keyword evidence="9" id="KW-0378">Hydrolase</keyword>
<dbReference type="Gene3D" id="3.40.50.1820">
    <property type="entry name" value="alpha/beta hydrolase"/>
    <property type="match status" value="1"/>
</dbReference>
<evidence type="ECO:0000256" key="15">
    <source>
        <dbReference type="ARBA" id="ARBA00040403"/>
    </source>
</evidence>
<evidence type="ECO:0000256" key="7">
    <source>
        <dbReference type="ARBA" id="ARBA00022703"/>
    </source>
</evidence>
<dbReference type="GO" id="GO:0004185">
    <property type="term" value="F:serine-type carboxypeptidase activity"/>
    <property type="evidence" value="ECO:0007669"/>
    <property type="project" value="UniProtKB-EC"/>
</dbReference>
<dbReference type="InterPro" id="IPR001563">
    <property type="entry name" value="Peptidase_S10"/>
</dbReference>
<dbReference type="PANTHER" id="PTHR11802">
    <property type="entry name" value="SERINE PROTEASE FAMILY S10 SERINE CARBOXYPEPTIDASE"/>
    <property type="match status" value="1"/>
</dbReference>
<evidence type="ECO:0000256" key="9">
    <source>
        <dbReference type="ARBA" id="ARBA00022801"/>
    </source>
</evidence>